<sequence>MTEYDYSPAAHERYMRTQDRVSNWVSHSKAHESEYSNPFVPSVANGGAPHPPSRPPSSHHESQRLQSNGSHHMATVRQQDGNGSVALQRSKSGMTEIPAVAIPSQLGHVDSQRSRALDLRESRGSHLSSRPSQGGLLANIEERVSAPRSQSHHSRPPTHHSHSQSRSQSHDSYLPRSMVPIHPPSHSGSGPYSTEGGMTYKSYDARDRSAIHLPAPRPGETYVIMPHRRRVDMISSQGSMVSVRI</sequence>
<proteinExistence type="predicted"/>
<evidence type="ECO:0000313" key="2">
    <source>
        <dbReference type="EMBL" id="KIM74859.1"/>
    </source>
</evidence>
<dbReference type="Proteomes" id="UP000054166">
    <property type="component" value="Unassembled WGS sequence"/>
</dbReference>
<evidence type="ECO:0000313" key="3">
    <source>
        <dbReference type="Proteomes" id="UP000054166"/>
    </source>
</evidence>
<keyword evidence="3" id="KW-1185">Reference proteome</keyword>
<evidence type="ECO:0000256" key="1">
    <source>
        <dbReference type="SAM" id="MobiDB-lite"/>
    </source>
</evidence>
<protein>
    <submittedName>
        <fullName evidence="2">Uncharacterized protein</fullName>
    </submittedName>
</protein>
<dbReference type="EMBL" id="KN833054">
    <property type="protein sequence ID" value="KIM74859.1"/>
    <property type="molecule type" value="Genomic_DNA"/>
</dbReference>
<name>A0A0C3F489_PILCF</name>
<reference evidence="2 3" key="1">
    <citation type="submission" date="2014-04" db="EMBL/GenBank/DDBJ databases">
        <authorList>
            <consortium name="DOE Joint Genome Institute"/>
            <person name="Kuo A."/>
            <person name="Tarkka M."/>
            <person name="Buscot F."/>
            <person name="Kohler A."/>
            <person name="Nagy L.G."/>
            <person name="Floudas D."/>
            <person name="Copeland A."/>
            <person name="Barry K.W."/>
            <person name="Cichocki N."/>
            <person name="Veneault-Fourrey C."/>
            <person name="LaButti K."/>
            <person name="Lindquist E.A."/>
            <person name="Lipzen A."/>
            <person name="Lundell T."/>
            <person name="Morin E."/>
            <person name="Murat C."/>
            <person name="Sun H."/>
            <person name="Tunlid A."/>
            <person name="Henrissat B."/>
            <person name="Grigoriev I.V."/>
            <person name="Hibbett D.S."/>
            <person name="Martin F."/>
            <person name="Nordberg H.P."/>
            <person name="Cantor M.N."/>
            <person name="Hua S.X."/>
        </authorList>
    </citation>
    <scope>NUCLEOTIDE SEQUENCE [LARGE SCALE GENOMIC DNA]</scope>
    <source>
        <strain evidence="2 3">F 1598</strain>
    </source>
</reference>
<gene>
    <name evidence="2" type="ORF">PILCRDRAFT_827782</name>
</gene>
<dbReference type="InParanoid" id="A0A0C3F489"/>
<reference evidence="3" key="2">
    <citation type="submission" date="2015-01" db="EMBL/GenBank/DDBJ databases">
        <title>Evolutionary Origins and Diversification of the Mycorrhizal Mutualists.</title>
        <authorList>
            <consortium name="DOE Joint Genome Institute"/>
            <consortium name="Mycorrhizal Genomics Consortium"/>
            <person name="Kohler A."/>
            <person name="Kuo A."/>
            <person name="Nagy L.G."/>
            <person name="Floudas D."/>
            <person name="Copeland A."/>
            <person name="Barry K.W."/>
            <person name="Cichocki N."/>
            <person name="Veneault-Fourrey C."/>
            <person name="LaButti K."/>
            <person name="Lindquist E.A."/>
            <person name="Lipzen A."/>
            <person name="Lundell T."/>
            <person name="Morin E."/>
            <person name="Murat C."/>
            <person name="Riley R."/>
            <person name="Ohm R."/>
            <person name="Sun H."/>
            <person name="Tunlid A."/>
            <person name="Henrissat B."/>
            <person name="Grigoriev I.V."/>
            <person name="Hibbett D.S."/>
            <person name="Martin F."/>
        </authorList>
    </citation>
    <scope>NUCLEOTIDE SEQUENCE [LARGE SCALE GENOMIC DNA]</scope>
    <source>
        <strain evidence="3">F 1598</strain>
    </source>
</reference>
<feature type="region of interest" description="Disordered" evidence="1">
    <location>
        <begin position="1"/>
        <end position="71"/>
    </location>
</feature>
<feature type="compositionally biased region" description="Basic and acidic residues" evidence="1">
    <location>
        <begin position="10"/>
        <end position="19"/>
    </location>
</feature>
<organism evidence="2 3">
    <name type="scientific">Piloderma croceum (strain F 1598)</name>
    <dbReference type="NCBI Taxonomy" id="765440"/>
    <lineage>
        <taxon>Eukaryota</taxon>
        <taxon>Fungi</taxon>
        <taxon>Dikarya</taxon>
        <taxon>Basidiomycota</taxon>
        <taxon>Agaricomycotina</taxon>
        <taxon>Agaricomycetes</taxon>
        <taxon>Agaricomycetidae</taxon>
        <taxon>Atheliales</taxon>
        <taxon>Atheliaceae</taxon>
        <taxon>Piloderma</taxon>
    </lineage>
</organism>
<dbReference type="HOGENOM" id="CLU_1133952_0_0_1"/>
<dbReference type="AlphaFoldDB" id="A0A0C3F489"/>
<accession>A0A0C3F489</accession>
<feature type="compositionally biased region" description="Basic and acidic residues" evidence="1">
    <location>
        <begin position="110"/>
        <end position="124"/>
    </location>
</feature>
<feature type="compositionally biased region" description="Basic residues" evidence="1">
    <location>
        <begin position="150"/>
        <end position="163"/>
    </location>
</feature>
<feature type="region of interest" description="Disordered" evidence="1">
    <location>
        <begin position="100"/>
        <end position="200"/>
    </location>
</feature>
<dbReference type="OrthoDB" id="2976199at2759"/>